<evidence type="ECO:0000313" key="17">
    <source>
        <dbReference type="EMBL" id="KRN10209.1"/>
    </source>
</evidence>
<evidence type="ECO:0000256" key="11">
    <source>
        <dbReference type="ARBA" id="ARBA00023139"/>
    </source>
</evidence>
<dbReference type="InterPro" id="IPR002491">
    <property type="entry name" value="ABC_transptr_periplasmic_BD"/>
</dbReference>
<keyword evidence="7" id="KW-0479">Metal-binding</keyword>
<dbReference type="Gene3D" id="3.40.50.1980">
    <property type="entry name" value="Nitrogenase molybdenum iron protein domain"/>
    <property type="match status" value="2"/>
</dbReference>
<dbReference type="InterPro" id="IPR054828">
    <property type="entry name" value="Vit_B12_bind_prot"/>
</dbReference>
<evidence type="ECO:0000256" key="14">
    <source>
        <dbReference type="ARBA" id="ARBA00031463"/>
    </source>
</evidence>
<dbReference type="STRING" id="1423751.FC38_GL001181"/>
<dbReference type="NCBIfam" id="NF038402">
    <property type="entry name" value="TroA_like"/>
    <property type="match status" value="1"/>
</dbReference>
<keyword evidence="8" id="KW-0732">Signal</keyword>
<keyword evidence="11" id="KW-0564">Palmitate</keyword>
<dbReference type="RefSeq" id="WP_008472987.1">
    <property type="nucleotide sequence ID" value="NZ_AYZO01000033.1"/>
</dbReference>
<sequence>MKKHKGLIIGLISLLVIVIGVAIGAKRFIDQKVANNERIVSTTVAVTEIFAKLDVKLVGVPKTEETLPKQYQNVTKVGGAMNPSVEKIASLNPTRVYAVSTLRDQYDEAFKAQSVPVTYLKLDSVAQLEQTLTDLGNRYYRQKQAADEVNVIKNAVAKAKSRIHGRKPKVLILMGLPGAGYMILTNKSYLGDLVRLAGGDNLYQSSKQIYLTPSNESLASKNPDIILRLAHAMPEVTVPQFKHEFKTNPVWKKMKAVKNQRVYDLQQPDFNASANLQIPTALKKLSNWFYPNK</sequence>
<reference evidence="17 19" key="2">
    <citation type="journal article" date="2015" name="Genome Announc.">
        <title>Expanding the biotechnology potential of lactobacilli through comparative genomics of 213 strains and associated genera.</title>
        <authorList>
            <person name="Sun Z."/>
            <person name="Harris H.M."/>
            <person name="McCann A."/>
            <person name="Guo C."/>
            <person name="Argimon S."/>
            <person name="Zhang W."/>
            <person name="Yang X."/>
            <person name="Jeffery I.B."/>
            <person name="Cooney J.C."/>
            <person name="Kagawa T.F."/>
            <person name="Liu W."/>
            <person name="Song Y."/>
            <person name="Salvetti E."/>
            <person name="Wrobel A."/>
            <person name="Rasinkangas P."/>
            <person name="Parkhill J."/>
            <person name="Rea M.C."/>
            <person name="O'Sullivan O."/>
            <person name="Ritari J."/>
            <person name="Douillard F.P."/>
            <person name="Paul Ross R."/>
            <person name="Yang R."/>
            <person name="Briner A.E."/>
            <person name="Felis G.E."/>
            <person name="de Vos W.M."/>
            <person name="Barrangou R."/>
            <person name="Klaenhammer T.R."/>
            <person name="Caufield P.W."/>
            <person name="Cui Y."/>
            <person name="Zhang H."/>
            <person name="O'Toole P.W."/>
        </authorList>
    </citation>
    <scope>NUCLEOTIDE SEQUENCE [LARGE SCALE GENOMIC DNA]</scope>
    <source>
        <strain evidence="17 19">DSM 23908</strain>
    </source>
</reference>
<keyword evidence="6" id="KW-0349">Heme</keyword>
<keyword evidence="5" id="KW-1003">Cell membrane</keyword>
<evidence type="ECO:0000256" key="6">
    <source>
        <dbReference type="ARBA" id="ARBA00022617"/>
    </source>
</evidence>
<evidence type="ECO:0000256" key="5">
    <source>
        <dbReference type="ARBA" id="ARBA00022475"/>
    </source>
</evidence>
<evidence type="ECO:0000256" key="1">
    <source>
        <dbReference type="ARBA" id="ARBA00001970"/>
    </source>
</evidence>
<dbReference type="GO" id="GO:0016020">
    <property type="term" value="C:membrane"/>
    <property type="evidence" value="ECO:0007669"/>
    <property type="project" value="InterPro"/>
</dbReference>
<dbReference type="PANTHER" id="PTHR30535">
    <property type="entry name" value="VITAMIN B12-BINDING PROTEIN"/>
    <property type="match status" value="1"/>
</dbReference>
<dbReference type="Proteomes" id="UP000051521">
    <property type="component" value="Unassembled WGS sequence"/>
</dbReference>
<evidence type="ECO:0000256" key="4">
    <source>
        <dbReference type="ARBA" id="ARBA00022448"/>
    </source>
</evidence>
<keyword evidence="4" id="KW-0813">Transport</keyword>
<dbReference type="Pfam" id="PF01497">
    <property type="entry name" value="Peripla_BP_2"/>
    <property type="match status" value="1"/>
</dbReference>
<evidence type="ECO:0000256" key="7">
    <source>
        <dbReference type="ARBA" id="ARBA00022723"/>
    </source>
</evidence>
<dbReference type="InterPro" id="IPR019957">
    <property type="entry name" value="ABC_transptr_haem-bd_IsdE"/>
</dbReference>
<protein>
    <recommendedName>
        <fullName evidence="3">High-affinity heme uptake system protein IsdE</fullName>
    </recommendedName>
    <alternativeName>
        <fullName evidence="14">Iron-regulated surface determinant protein E</fullName>
    </alternativeName>
    <alternativeName>
        <fullName evidence="13">Staphylococcal iron-regulated protein F</fullName>
    </alternativeName>
</protein>
<feature type="domain" description="Fe/B12 periplasmic-binding" evidence="15">
    <location>
        <begin position="38"/>
        <end position="293"/>
    </location>
</feature>
<dbReference type="InterPro" id="IPR050902">
    <property type="entry name" value="ABC_Transporter_SBP"/>
</dbReference>
<accession>I7LFR7</accession>
<dbReference type="GO" id="GO:0015886">
    <property type="term" value="P:heme transport"/>
    <property type="evidence" value="ECO:0007669"/>
    <property type="project" value="InterPro"/>
</dbReference>
<evidence type="ECO:0000259" key="15">
    <source>
        <dbReference type="PROSITE" id="PS50983"/>
    </source>
</evidence>
<evidence type="ECO:0000256" key="9">
    <source>
        <dbReference type="ARBA" id="ARBA00023004"/>
    </source>
</evidence>
<comment type="caution">
    <text evidence="16">The sequence shown here is derived from an EMBL/GenBank/DDBJ whole genome shotgun (WGS) entry which is preliminary data.</text>
</comment>
<evidence type="ECO:0000256" key="3">
    <source>
        <dbReference type="ARBA" id="ARBA00015862"/>
    </source>
</evidence>
<evidence type="ECO:0000256" key="2">
    <source>
        <dbReference type="ARBA" id="ARBA00008814"/>
    </source>
</evidence>
<evidence type="ECO:0000313" key="16">
    <source>
        <dbReference type="EMBL" id="CCI86908.1"/>
    </source>
</evidence>
<dbReference type="EMBL" id="CAKC01000041">
    <property type="protein sequence ID" value="CCI86908.1"/>
    <property type="molecule type" value="Genomic_DNA"/>
</dbReference>
<keyword evidence="9" id="KW-0408">Iron</keyword>
<comment type="similarity">
    <text evidence="2">Belongs to the bacterial solute-binding protein 8 family.</text>
</comment>
<organism evidence="16 18">
    <name type="scientific">Lactobacillus gigeriorum DSM 23908 = CRBIP 24.85</name>
    <dbReference type="NCBI Taxonomy" id="1423751"/>
    <lineage>
        <taxon>Bacteria</taxon>
        <taxon>Bacillati</taxon>
        <taxon>Bacillota</taxon>
        <taxon>Bacilli</taxon>
        <taxon>Lactobacillales</taxon>
        <taxon>Lactobacillaceae</taxon>
        <taxon>Lactobacillus</taxon>
    </lineage>
</organism>
<evidence type="ECO:0000256" key="13">
    <source>
        <dbReference type="ARBA" id="ARBA00031148"/>
    </source>
</evidence>
<keyword evidence="12" id="KW-0449">Lipoprotein</keyword>
<dbReference type="PROSITE" id="PS50983">
    <property type="entry name" value="FE_B12_PBP"/>
    <property type="match status" value="1"/>
</dbReference>
<reference evidence="16 18" key="1">
    <citation type="submission" date="2012-06" db="EMBL/GenBank/DDBJ databases">
        <title>Draft genome sequence of Lactobacillus gigeriorum CRBIP 24.85T, isolated from chicken crop.</title>
        <authorList>
            <person name="Cousin S."/>
            <person name="Ma L."/>
            <person name="Creno S."/>
            <person name="Clermont D."/>
            <person name="Loux V."/>
            <person name="Bizet C."/>
            <person name="Bouchier C."/>
        </authorList>
    </citation>
    <scope>NUCLEOTIDE SEQUENCE [LARGE SCALE GENOMIC DNA]</scope>
    <source>
        <strain evidence="18">CRBIP 24.85T</strain>
        <strain evidence="16">Type strain: CRBIP 24.85</strain>
    </source>
</reference>
<dbReference type="Proteomes" id="UP000009326">
    <property type="component" value="Unassembled WGS sequence"/>
</dbReference>
<dbReference type="SUPFAM" id="SSF53807">
    <property type="entry name" value="Helical backbone' metal receptor"/>
    <property type="match status" value="1"/>
</dbReference>
<comment type="cofactor">
    <cofactor evidence="1">
        <name>heme b</name>
        <dbReference type="ChEBI" id="CHEBI:60344"/>
    </cofactor>
</comment>
<evidence type="ECO:0000313" key="19">
    <source>
        <dbReference type="Proteomes" id="UP000051521"/>
    </source>
</evidence>
<dbReference type="GO" id="GO:0020037">
    <property type="term" value="F:heme binding"/>
    <property type="evidence" value="ECO:0007669"/>
    <property type="project" value="InterPro"/>
</dbReference>
<dbReference type="OrthoDB" id="66025at2"/>
<dbReference type="NCBIfam" id="TIGR03659">
    <property type="entry name" value="IsdE"/>
    <property type="match status" value="1"/>
</dbReference>
<name>I7LFR7_9LACO</name>
<dbReference type="PATRIC" id="fig|1423751.3.peg.1220"/>
<dbReference type="EMBL" id="AYZO01000033">
    <property type="protein sequence ID" value="KRN10209.1"/>
    <property type="molecule type" value="Genomic_DNA"/>
</dbReference>
<dbReference type="GO" id="GO:0071281">
    <property type="term" value="P:cellular response to iron ion"/>
    <property type="evidence" value="ECO:0007669"/>
    <property type="project" value="TreeGrafter"/>
</dbReference>
<evidence type="ECO:0000256" key="10">
    <source>
        <dbReference type="ARBA" id="ARBA00023136"/>
    </source>
</evidence>
<evidence type="ECO:0000256" key="8">
    <source>
        <dbReference type="ARBA" id="ARBA00022729"/>
    </source>
</evidence>
<proteinExistence type="inferred from homology"/>
<gene>
    <name evidence="16" type="ORF">BN52_10035</name>
    <name evidence="17" type="ORF">FC38_GL001181</name>
</gene>
<dbReference type="AlphaFoldDB" id="I7LFR7"/>
<keyword evidence="10" id="KW-0472">Membrane</keyword>
<evidence type="ECO:0000313" key="18">
    <source>
        <dbReference type="Proteomes" id="UP000009326"/>
    </source>
</evidence>
<dbReference type="GO" id="GO:0046872">
    <property type="term" value="F:metal ion binding"/>
    <property type="evidence" value="ECO:0007669"/>
    <property type="project" value="UniProtKB-KW"/>
</dbReference>
<evidence type="ECO:0000256" key="12">
    <source>
        <dbReference type="ARBA" id="ARBA00023288"/>
    </source>
</evidence>
<keyword evidence="19" id="KW-1185">Reference proteome</keyword>
<dbReference type="PANTHER" id="PTHR30535:SF36">
    <property type="entry name" value="HIGH-AFFINITY HEME UPTAKE SYSTEM PROTEIN ISDE"/>
    <property type="match status" value="1"/>
</dbReference>